<dbReference type="PROSITE" id="PS51210">
    <property type="entry name" value="PLA2C"/>
    <property type="match status" value="1"/>
</dbReference>
<protein>
    <recommendedName>
        <fullName evidence="6">Lysophospholipase</fullName>
        <ecNumber evidence="6">3.1.1.5</ecNumber>
    </recommendedName>
</protein>
<dbReference type="InterPro" id="IPR016035">
    <property type="entry name" value="Acyl_Trfase/lysoPLipase"/>
</dbReference>
<dbReference type="EC" id="3.1.1.5" evidence="6"/>
<dbReference type="Proteomes" id="UP000761534">
    <property type="component" value="Unassembled WGS sequence"/>
</dbReference>
<dbReference type="EMBL" id="SWFS01000427">
    <property type="protein sequence ID" value="KAA8904622.1"/>
    <property type="molecule type" value="Genomic_DNA"/>
</dbReference>
<evidence type="ECO:0000256" key="6">
    <source>
        <dbReference type="RuleBase" id="RU362103"/>
    </source>
</evidence>
<proteinExistence type="inferred from homology"/>
<reference evidence="8" key="1">
    <citation type="journal article" date="2019" name="G3 (Bethesda)">
        <title>Genome Assemblies of Two Rare Opportunistic Yeast Pathogens: Diutina rugosa (syn. Candida rugosa) and Trichomonascus ciferrii (syn. Candida ciferrii).</title>
        <authorList>
            <person name="Mixao V."/>
            <person name="Saus E."/>
            <person name="Hansen A.P."/>
            <person name="Lass-Florl C."/>
            <person name="Gabaldon T."/>
        </authorList>
    </citation>
    <scope>NUCLEOTIDE SEQUENCE</scope>
    <source>
        <strain evidence="8">CBS 4856</strain>
    </source>
</reference>
<accession>A0A642USA3</accession>
<name>A0A642USA3_9ASCO</name>
<dbReference type="PANTHER" id="PTHR10728">
    <property type="entry name" value="CYTOSOLIC PHOSPHOLIPASE A2"/>
    <property type="match status" value="1"/>
</dbReference>
<dbReference type="GO" id="GO:0005576">
    <property type="term" value="C:extracellular region"/>
    <property type="evidence" value="ECO:0007669"/>
    <property type="project" value="TreeGrafter"/>
</dbReference>
<dbReference type="SUPFAM" id="SSF52151">
    <property type="entry name" value="FabD/lysophospholipase-like"/>
    <property type="match status" value="1"/>
</dbReference>
<feature type="domain" description="PLA2c" evidence="7">
    <location>
        <begin position="30"/>
        <end position="637"/>
    </location>
</feature>
<organism evidence="8 9">
    <name type="scientific">Trichomonascus ciferrii</name>
    <dbReference type="NCBI Taxonomy" id="44093"/>
    <lineage>
        <taxon>Eukaryota</taxon>
        <taxon>Fungi</taxon>
        <taxon>Dikarya</taxon>
        <taxon>Ascomycota</taxon>
        <taxon>Saccharomycotina</taxon>
        <taxon>Dipodascomycetes</taxon>
        <taxon>Dipodascales</taxon>
        <taxon>Trichomonascaceae</taxon>
        <taxon>Trichomonascus</taxon>
        <taxon>Trichomonascus ciferrii complex</taxon>
    </lineage>
</organism>
<evidence type="ECO:0000256" key="1">
    <source>
        <dbReference type="ARBA" id="ARBA00008780"/>
    </source>
</evidence>
<evidence type="ECO:0000259" key="7">
    <source>
        <dbReference type="PROSITE" id="PS51210"/>
    </source>
</evidence>
<comment type="caution">
    <text evidence="8">The sequence shown here is derived from an EMBL/GenBank/DDBJ whole genome shotgun (WGS) entry which is preliminary data.</text>
</comment>
<feature type="chain" id="PRO_5025074763" description="Lysophospholipase" evidence="6">
    <location>
        <begin position="22"/>
        <end position="640"/>
    </location>
</feature>
<dbReference type="GO" id="GO:0005886">
    <property type="term" value="C:plasma membrane"/>
    <property type="evidence" value="ECO:0007669"/>
    <property type="project" value="TreeGrafter"/>
</dbReference>
<dbReference type="GO" id="GO:0005829">
    <property type="term" value="C:cytosol"/>
    <property type="evidence" value="ECO:0007669"/>
    <property type="project" value="TreeGrafter"/>
</dbReference>
<feature type="signal peptide" evidence="6">
    <location>
        <begin position="1"/>
        <end position="21"/>
    </location>
</feature>
<dbReference type="InterPro" id="IPR002642">
    <property type="entry name" value="LysoPLipase_cat_dom"/>
</dbReference>
<evidence type="ECO:0000256" key="4">
    <source>
        <dbReference type="ARBA" id="ARBA00023098"/>
    </source>
</evidence>
<evidence type="ECO:0000256" key="2">
    <source>
        <dbReference type="ARBA" id="ARBA00022801"/>
    </source>
</evidence>
<dbReference type="OrthoDB" id="4084751at2759"/>
<dbReference type="GO" id="GO:0004622">
    <property type="term" value="F:phosphatidylcholine lysophospholipase activity"/>
    <property type="evidence" value="ECO:0007669"/>
    <property type="project" value="UniProtKB-EC"/>
</dbReference>
<dbReference type="GO" id="GO:0046475">
    <property type="term" value="P:glycerophospholipid catabolic process"/>
    <property type="evidence" value="ECO:0007669"/>
    <property type="project" value="TreeGrafter"/>
</dbReference>
<evidence type="ECO:0000256" key="5">
    <source>
        <dbReference type="PROSITE-ProRule" id="PRU00555"/>
    </source>
</evidence>
<dbReference type="SMART" id="SM00022">
    <property type="entry name" value="PLAc"/>
    <property type="match status" value="1"/>
</dbReference>
<gene>
    <name evidence="8" type="ORF">TRICI_005428</name>
</gene>
<dbReference type="AlphaFoldDB" id="A0A642USA3"/>
<keyword evidence="4 5" id="KW-0443">Lipid metabolism</keyword>
<keyword evidence="6" id="KW-0732">Signal</keyword>
<dbReference type="Gene3D" id="3.40.1090.10">
    <property type="entry name" value="Cytosolic phospholipase A2 catalytic domain"/>
    <property type="match status" value="1"/>
</dbReference>
<dbReference type="PANTHER" id="PTHR10728:SF56">
    <property type="entry name" value="MEIOTIC PHOSPHOLIPASE SPO1-RELATED"/>
    <property type="match status" value="1"/>
</dbReference>
<dbReference type="GO" id="GO:0005783">
    <property type="term" value="C:endoplasmic reticulum"/>
    <property type="evidence" value="ECO:0007669"/>
    <property type="project" value="TreeGrafter"/>
</dbReference>
<sequence>MATVWILMMAIVLWFPRLCCSGGYAPRRVKCPSGRLVRPADVINDQEEKFAERNKGKRERAIRTFLKQSGIEEFEDDEYLDVLLPVDMGIALSGGGFRAMLSGGGALAALDDRTDVEETESDFLLGGLLQGAAYLSGLSGSSWLIGSMYHNGFARVQDLRDSKNLWNLDIPRNKLPPGLVELLHNETGGCMYQTVPEETICHGLTMFPLIPILSYDYLIHYMRLNLEVTEKANAGYPVSIVDYWGRSLALKLINSTRGGINTSWADISGYDYWWSDEVSVPFPIVIANEQKLKTAASSEPLNTAIEFTPYEMGSWNPTLAAFVDIRFLGTYLKDGYVYDPTRRDTRLDDSGILSQNYCVCGVDNVGFILGTSSAVFNDVFFLYDGAIDVGSFYVPGKLGTTCLAVYLDGKAYMVQIPLYTLETFKPLIRDRAIYSPNPFFQYETNELNWNITMLPELYLVDGGEDGQNLPLEPLINPIRGLDIILAYDFSADSHNWPTGHTLSQSFDKFNNRAQENGIPFPYVPHSQYPLKTPLFLGCDLDADYPELDLNESPPLIVYIPSTNFVYQSNTSTLQISYSHWELSKMIENGYSTATQGNSSHWKICIACAMVKRSLDPWDYPTECDDCYYRYCYHHPSYYNQ</sequence>
<dbReference type="VEuPathDB" id="FungiDB:TRICI_005428"/>
<keyword evidence="2 5" id="KW-0378">Hydrolase</keyword>
<evidence type="ECO:0000313" key="9">
    <source>
        <dbReference type="Proteomes" id="UP000761534"/>
    </source>
</evidence>
<comment type="similarity">
    <text evidence="1 6">Belongs to the lysophospholipase family.</text>
</comment>
<keyword evidence="9" id="KW-1185">Reference proteome</keyword>
<evidence type="ECO:0000313" key="8">
    <source>
        <dbReference type="EMBL" id="KAA8904622.1"/>
    </source>
</evidence>
<dbReference type="Pfam" id="PF01735">
    <property type="entry name" value="PLA2_B"/>
    <property type="match status" value="3"/>
</dbReference>
<keyword evidence="3 5" id="KW-0442">Lipid degradation</keyword>
<comment type="catalytic activity">
    <reaction evidence="6">
        <text>a 1-acyl-sn-glycero-3-phosphocholine + H2O = sn-glycerol 3-phosphocholine + a fatty acid + H(+)</text>
        <dbReference type="Rhea" id="RHEA:15177"/>
        <dbReference type="ChEBI" id="CHEBI:15377"/>
        <dbReference type="ChEBI" id="CHEBI:15378"/>
        <dbReference type="ChEBI" id="CHEBI:16870"/>
        <dbReference type="ChEBI" id="CHEBI:28868"/>
        <dbReference type="ChEBI" id="CHEBI:58168"/>
        <dbReference type="EC" id="3.1.1.5"/>
    </reaction>
</comment>
<dbReference type="GO" id="GO:0004623">
    <property type="term" value="F:phospholipase A2 activity"/>
    <property type="evidence" value="ECO:0007669"/>
    <property type="project" value="TreeGrafter"/>
</dbReference>
<evidence type="ECO:0000256" key="3">
    <source>
        <dbReference type="ARBA" id="ARBA00022963"/>
    </source>
</evidence>